<reference evidence="2 3" key="1">
    <citation type="journal article" date="2017" name="Antonie Van Leeuwenhoek">
        <title>Rhizobium rhizosphaerae sp. nov., a novel species isolated from rice rhizosphere.</title>
        <authorList>
            <person name="Zhao J.J."/>
            <person name="Zhang J."/>
            <person name="Zhang R.J."/>
            <person name="Zhang C.W."/>
            <person name="Yin H.Q."/>
            <person name="Zhang X.X."/>
        </authorList>
    </citation>
    <scope>NUCLEOTIDE SEQUENCE [LARGE SCALE GENOMIC DNA]</scope>
    <source>
        <strain evidence="2 3">E3</strain>
    </source>
</reference>
<dbReference type="InterPro" id="IPR025499">
    <property type="entry name" value="KdgF"/>
</dbReference>
<gene>
    <name evidence="2" type="primary">kdgF</name>
    <name evidence="2" type="ORF">GLIP_2725</name>
</gene>
<dbReference type="SUPFAM" id="SSF51182">
    <property type="entry name" value="RmlC-like cupins"/>
    <property type="match status" value="1"/>
</dbReference>
<dbReference type="InterPro" id="IPR014710">
    <property type="entry name" value="RmlC-like_jellyroll"/>
</dbReference>
<organism evidence="2 3">
    <name type="scientific">Aliiglaciecola lipolytica E3</name>
    <dbReference type="NCBI Taxonomy" id="1127673"/>
    <lineage>
        <taxon>Bacteria</taxon>
        <taxon>Pseudomonadati</taxon>
        <taxon>Pseudomonadota</taxon>
        <taxon>Gammaproteobacteria</taxon>
        <taxon>Alteromonadales</taxon>
        <taxon>Alteromonadaceae</taxon>
        <taxon>Aliiglaciecola</taxon>
    </lineage>
</organism>
<dbReference type="RefSeq" id="WP_008845152.1">
    <property type="nucleotide sequence ID" value="NZ_BAEN01000051.1"/>
</dbReference>
<dbReference type="PANTHER" id="PTHR40112:SF1">
    <property type="entry name" value="H2HPP ISOMERASE"/>
    <property type="match status" value="1"/>
</dbReference>
<feature type="domain" description="Cupin type-2" evidence="1">
    <location>
        <begin position="41"/>
        <end position="95"/>
    </location>
</feature>
<dbReference type="InterPro" id="IPR011051">
    <property type="entry name" value="RmlC_Cupin_sf"/>
</dbReference>
<sequence>MNHSEAFIYGYKQPIEDIGNGMKRQLMGFNNQIMMAKIWFEEGAIGYVHAHHHAQVTYIESGEFEVQVGEEKQLLKTGDCFFMLPNAEHGAVCKKEGILIDVFSPLREDFL</sequence>
<dbReference type="Pfam" id="PF07883">
    <property type="entry name" value="Cupin_2"/>
    <property type="match status" value="1"/>
</dbReference>
<name>K6YAZ3_9ALTE</name>
<dbReference type="InterPro" id="IPR052535">
    <property type="entry name" value="Bacilysin_H2HPP_isomerase"/>
</dbReference>
<comment type="caution">
    <text evidence="2">The sequence shown here is derived from an EMBL/GenBank/DDBJ whole genome shotgun (WGS) entry which is preliminary data.</text>
</comment>
<evidence type="ECO:0000313" key="3">
    <source>
        <dbReference type="Proteomes" id="UP000006334"/>
    </source>
</evidence>
<protein>
    <submittedName>
        <fullName evidence="2">Pectin degradation protein kdgF</fullName>
    </submittedName>
</protein>
<dbReference type="Gene3D" id="2.60.120.10">
    <property type="entry name" value="Jelly Rolls"/>
    <property type="match status" value="1"/>
</dbReference>
<dbReference type="PIRSF" id="PIRSF029883">
    <property type="entry name" value="KdgF"/>
    <property type="match status" value="1"/>
</dbReference>
<dbReference type="STRING" id="1127673.GLIP_2725"/>
<dbReference type="PANTHER" id="PTHR40112">
    <property type="entry name" value="H2HPP ISOMERASE"/>
    <property type="match status" value="1"/>
</dbReference>
<accession>K6YAZ3</accession>
<evidence type="ECO:0000313" key="2">
    <source>
        <dbReference type="EMBL" id="GAC15347.1"/>
    </source>
</evidence>
<dbReference type="Proteomes" id="UP000006334">
    <property type="component" value="Unassembled WGS sequence"/>
</dbReference>
<evidence type="ECO:0000259" key="1">
    <source>
        <dbReference type="Pfam" id="PF07883"/>
    </source>
</evidence>
<dbReference type="eggNOG" id="COG1917">
    <property type="taxonomic scope" value="Bacteria"/>
</dbReference>
<proteinExistence type="predicted"/>
<dbReference type="EMBL" id="BAEN01000051">
    <property type="protein sequence ID" value="GAC15347.1"/>
    <property type="molecule type" value="Genomic_DNA"/>
</dbReference>
<keyword evidence="3" id="KW-1185">Reference proteome</keyword>
<dbReference type="CDD" id="cd02238">
    <property type="entry name" value="cupin_KdgF"/>
    <property type="match status" value="1"/>
</dbReference>
<dbReference type="AlphaFoldDB" id="K6YAZ3"/>
<dbReference type="OrthoDB" id="9811153at2"/>
<dbReference type="InterPro" id="IPR013096">
    <property type="entry name" value="Cupin_2"/>
</dbReference>